<dbReference type="InterPro" id="IPR008754">
    <property type="entry name" value="Peptidase_M43"/>
</dbReference>
<accession>A0A5C3KVC0</accession>
<evidence type="ECO:0000256" key="1">
    <source>
        <dbReference type="ARBA" id="ARBA00008721"/>
    </source>
</evidence>
<keyword evidence="7" id="KW-0482">Metalloprotease</keyword>
<dbReference type="Pfam" id="PF05572">
    <property type="entry name" value="Peptidase_M43"/>
    <property type="match status" value="1"/>
</dbReference>
<keyword evidence="6" id="KW-0862">Zinc</keyword>
<dbReference type="CDD" id="cd04275">
    <property type="entry name" value="ZnMc_pappalysin_like"/>
    <property type="match status" value="1"/>
</dbReference>
<evidence type="ECO:0000256" key="6">
    <source>
        <dbReference type="ARBA" id="ARBA00022833"/>
    </source>
</evidence>
<dbReference type="GO" id="GO:0046872">
    <property type="term" value="F:metal ion binding"/>
    <property type="evidence" value="ECO:0007669"/>
    <property type="project" value="UniProtKB-KW"/>
</dbReference>
<dbReference type="Gene3D" id="3.40.390.10">
    <property type="entry name" value="Collagenase (Catalytic Domain)"/>
    <property type="match status" value="1"/>
</dbReference>
<evidence type="ECO:0000313" key="11">
    <source>
        <dbReference type="Proteomes" id="UP000307440"/>
    </source>
</evidence>
<keyword evidence="5" id="KW-0378">Hydrolase</keyword>
<dbReference type="InterPro" id="IPR024079">
    <property type="entry name" value="MetalloPept_cat_dom_sf"/>
</dbReference>
<dbReference type="EMBL" id="ML210203">
    <property type="protein sequence ID" value="TFK24277.1"/>
    <property type="molecule type" value="Genomic_DNA"/>
</dbReference>
<keyword evidence="11" id="KW-1185">Reference proteome</keyword>
<evidence type="ECO:0000256" key="5">
    <source>
        <dbReference type="ARBA" id="ARBA00022801"/>
    </source>
</evidence>
<dbReference type="GO" id="GO:0008237">
    <property type="term" value="F:metallopeptidase activity"/>
    <property type="evidence" value="ECO:0007669"/>
    <property type="project" value="UniProtKB-KW"/>
</dbReference>
<evidence type="ECO:0000259" key="9">
    <source>
        <dbReference type="Pfam" id="PF05572"/>
    </source>
</evidence>
<gene>
    <name evidence="10" type="ORF">FA15DRAFT_592727</name>
</gene>
<dbReference type="OrthoDB" id="536211at2759"/>
<protein>
    <recommendedName>
        <fullName evidence="9">Peptidase M43 pregnancy-associated plasma-A domain-containing protein</fullName>
    </recommendedName>
</protein>
<evidence type="ECO:0000256" key="7">
    <source>
        <dbReference type="ARBA" id="ARBA00023049"/>
    </source>
</evidence>
<dbReference type="SUPFAM" id="SSF55486">
    <property type="entry name" value="Metalloproteases ('zincins'), catalytic domain"/>
    <property type="match status" value="1"/>
</dbReference>
<proteinExistence type="inferred from homology"/>
<comment type="similarity">
    <text evidence="1">Belongs to the peptidase M43B family.</text>
</comment>
<keyword evidence="2" id="KW-0645">Protease</keyword>
<reference evidence="10 11" key="1">
    <citation type="journal article" date="2019" name="Nat. Ecol. Evol.">
        <title>Megaphylogeny resolves global patterns of mushroom evolution.</title>
        <authorList>
            <person name="Varga T."/>
            <person name="Krizsan K."/>
            <person name="Foldi C."/>
            <person name="Dima B."/>
            <person name="Sanchez-Garcia M."/>
            <person name="Sanchez-Ramirez S."/>
            <person name="Szollosi G.J."/>
            <person name="Szarkandi J.G."/>
            <person name="Papp V."/>
            <person name="Albert L."/>
            <person name="Andreopoulos W."/>
            <person name="Angelini C."/>
            <person name="Antonin V."/>
            <person name="Barry K.W."/>
            <person name="Bougher N.L."/>
            <person name="Buchanan P."/>
            <person name="Buyck B."/>
            <person name="Bense V."/>
            <person name="Catcheside P."/>
            <person name="Chovatia M."/>
            <person name="Cooper J."/>
            <person name="Damon W."/>
            <person name="Desjardin D."/>
            <person name="Finy P."/>
            <person name="Geml J."/>
            <person name="Haridas S."/>
            <person name="Hughes K."/>
            <person name="Justo A."/>
            <person name="Karasinski D."/>
            <person name="Kautmanova I."/>
            <person name="Kiss B."/>
            <person name="Kocsube S."/>
            <person name="Kotiranta H."/>
            <person name="LaButti K.M."/>
            <person name="Lechner B.E."/>
            <person name="Liimatainen K."/>
            <person name="Lipzen A."/>
            <person name="Lukacs Z."/>
            <person name="Mihaltcheva S."/>
            <person name="Morgado L.N."/>
            <person name="Niskanen T."/>
            <person name="Noordeloos M.E."/>
            <person name="Ohm R.A."/>
            <person name="Ortiz-Santana B."/>
            <person name="Ovrebo C."/>
            <person name="Racz N."/>
            <person name="Riley R."/>
            <person name="Savchenko A."/>
            <person name="Shiryaev A."/>
            <person name="Soop K."/>
            <person name="Spirin V."/>
            <person name="Szebenyi C."/>
            <person name="Tomsovsky M."/>
            <person name="Tulloss R.E."/>
            <person name="Uehling J."/>
            <person name="Grigoriev I.V."/>
            <person name="Vagvolgyi C."/>
            <person name="Papp T."/>
            <person name="Martin F.M."/>
            <person name="Miettinen O."/>
            <person name="Hibbett D.S."/>
            <person name="Nagy L.G."/>
        </authorList>
    </citation>
    <scope>NUCLEOTIDE SEQUENCE [LARGE SCALE GENOMIC DNA]</scope>
    <source>
        <strain evidence="10 11">CBS 121175</strain>
    </source>
</reference>
<dbReference type="Proteomes" id="UP000307440">
    <property type="component" value="Unassembled WGS sequence"/>
</dbReference>
<sequence>MQSNPAPESLADIVIPVYYHVVYANQTFDGGYLSNQNVQDAFNLLVTGFQNTGFTFQLEEVRRHFNPTWFNEVGISDPWPIEWDMKHSTRVGGPRTLNIWSILISHISLRKISNDGYAQFPWNYATNPDSDGVTMKYTVFPGNGHPTRSGKTLIHEAGHWLGLYHTFEGNSCFGNNDFVDDTPAQAFPTDGCPFGLDTCPQPGADPISNYMNYSFDSCLTEFTPGQINRMLNQYQQFRA</sequence>
<keyword evidence="4" id="KW-0732">Signal</keyword>
<dbReference type="AlphaFoldDB" id="A0A5C3KVC0"/>
<evidence type="ECO:0000256" key="8">
    <source>
        <dbReference type="ARBA" id="ARBA00023157"/>
    </source>
</evidence>
<feature type="domain" description="Peptidase M43 pregnancy-associated plasma-A" evidence="9">
    <location>
        <begin position="112"/>
        <end position="232"/>
    </location>
</feature>
<organism evidence="10 11">
    <name type="scientific">Coprinopsis marcescibilis</name>
    <name type="common">Agaric fungus</name>
    <name type="synonym">Psathyrella marcescibilis</name>
    <dbReference type="NCBI Taxonomy" id="230819"/>
    <lineage>
        <taxon>Eukaryota</taxon>
        <taxon>Fungi</taxon>
        <taxon>Dikarya</taxon>
        <taxon>Basidiomycota</taxon>
        <taxon>Agaricomycotina</taxon>
        <taxon>Agaricomycetes</taxon>
        <taxon>Agaricomycetidae</taxon>
        <taxon>Agaricales</taxon>
        <taxon>Agaricineae</taxon>
        <taxon>Psathyrellaceae</taxon>
        <taxon>Coprinopsis</taxon>
    </lineage>
</organism>
<evidence type="ECO:0000256" key="3">
    <source>
        <dbReference type="ARBA" id="ARBA00022723"/>
    </source>
</evidence>
<name>A0A5C3KVC0_COPMA</name>
<evidence type="ECO:0000256" key="2">
    <source>
        <dbReference type="ARBA" id="ARBA00022670"/>
    </source>
</evidence>
<dbReference type="GO" id="GO:0006508">
    <property type="term" value="P:proteolysis"/>
    <property type="evidence" value="ECO:0007669"/>
    <property type="project" value="UniProtKB-KW"/>
</dbReference>
<evidence type="ECO:0000313" key="10">
    <source>
        <dbReference type="EMBL" id="TFK24277.1"/>
    </source>
</evidence>
<keyword evidence="3" id="KW-0479">Metal-binding</keyword>
<evidence type="ECO:0000256" key="4">
    <source>
        <dbReference type="ARBA" id="ARBA00022729"/>
    </source>
</evidence>
<dbReference type="PANTHER" id="PTHR47466:SF1">
    <property type="entry name" value="METALLOPROTEASE MEP1 (AFU_ORTHOLOGUE AFUA_1G07730)-RELATED"/>
    <property type="match status" value="1"/>
</dbReference>
<dbReference type="PANTHER" id="PTHR47466">
    <property type="match status" value="1"/>
</dbReference>
<keyword evidence="8" id="KW-1015">Disulfide bond</keyword>